<evidence type="ECO:0000313" key="10">
    <source>
        <dbReference type="Proteomes" id="UP001597497"/>
    </source>
</evidence>
<evidence type="ECO:0000256" key="2">
    <source>
        <dbReference type="ARBA" id="ARBA00007998"/>
    </source>
</evidence>
<keyword evidence="5 8" id="KW-0812">Transmembrane</keyword>
<proteinExistence type="inferred from homology"/>
<evidence type="ECO:0000256" key="3">
    <source>
        <dbReference type="ARBA" id="ARBA00022448"/>
    </source>
</evidence>
<protein>
    <submittedName>
        <fullName evidence="9">GerAB/ArcD/ProY family transporter</fullName>
    </submittedName>
</protein>
<keyword evidence="7 8" id="KW-0472">Membrane</keyword>
<keyword evidence="6 8" id="KW-1133">Transmembrane helix</keyword>
<sequence>MYKPFITTPQLFTSIVLFELGSSIVVGLGMQAKQDAWLALLIGLVPGLLIFAVYAYLHGVFPRYSLVGILFQLFGSWIGSCLSIVYILYFIYIASRVLRDFISLIVIVTLDLTPIYMISLLMLAIIFYACQSGLAPLLRTGIILTFIVIVFWLITFILLLLSDVADFNRLLPVLEEGWKPVLQTAFPLTATFPFGEMVVFMMFLGQVKQPRSVLRIGVLALLFSALLLIITTILDIVVLGTEQATHKAFPFYTTVTKINIREIIQRMDALAVSILIIGMFYKISLFFYAALQATEEIAAQLRKAHNSHKVACDDDSSQTPAVSFPAPSHIRLPLSLLYAVILFLTSYWVANNFIQHIHIGLKWVPFYLHLPLQYILPGLMALMALWKSKKTQPSLST</sequence>
<evidence type="ECO:0000313" key="9">
    <source>
        <dbReference type="EMBL" id="MFD2671370.1"/>
    </source>
</evidence>
<accession>A0ABW5R9S2</accession>
<feature type="transmembrane region" description="Helical" evidence="8">
    <location>
        <begin position="366"/>
        <end position="386"/>
    </location>
</feature>
<feature type="transmembrane region" description="Helical" evidence="8">
    <location>
        <begin position="12"/>
        <end position="30"/>
    </location>
</feature>
<evidence type="ECO:0000256" key="8">
    <source>
        <dbReference type="SAM" id="Phobius"/>
    </source>
</evidence>
<dbReference type="EMBL" id="JBHUMM010000010">
    <property type="protein sequence ID" value="MFD2671370.1"/>
    <property type="molecule type" value="Genomic_DNA"/>
</dbReference>
<reference evidence="10" key="1">
    <citation type="journal article" date="2019" name="Int. J. Syst. Evol. Microbiol.">
        <title>The Global Catalogue of Microorganisms (GCM) 10K type strain sequencing project: providing services to taxonomists for standard genome sequencing and annotation.</title>
        <authorList>
            <consortium name="The Broad Institute Genomics Platform"/>
            <consortium name="The Broad Institute Genome Sequencing Center for Infectious Disease"/>
            <person name="Wu L."/>
            <person name="Ma J."/>
        </authorList>
    </citation>
    <scope>NUCLEOTIDE SEQUENCE [LARGE SCALE GENOMIC DNA]</scope>
    <source>
        <strain evidence="10">KCTC 33676</strain>
    </source>
</reference>
<feature type="transmembrane region" description="Helical" evidence="8">
    <location>
        <begin position="101"/>
        <end position="129"/>
    </location>
</feature>
<dbReference type="PANTHER" id="PTHR34975">
    <property type="entry name" value="SPORE GERMINATION PROTEIN A2"/>
    <property type="match status" value="1"/>
</dbReference>
<evidence type="ECO:0000256" key="6">
    <source>
        <dbReference type="ARBA" id="ARBA00022989"/>
    </source>
</evidence>
<feature type="transmembrane region" description="Helical" evidence="8">
    <location>
        <begin position="36"/>
        <end position="57"/>
    </location>
</feature>
<evidence type="ECO:0000256" key="4">
    <source>
        <dbReference type="ARBA" id="ARBA00022544"/>
    </source>
</evidence>
<dbReference type="RefSeq" id="WP_379928828.1">
    <property type="nucleotide sequence ID" value="NZ_JBHUMM010000010.1"/>
</dbReference>
<dbReference type="Pfam" id="PF03845">
    <property type="entry name" value="Spore_permease"/>
    <property type="match status" value="1"/>
</dbReference>
<evidence type="ECO:0000256" key="7">
    <source>
        <dbReference type="ARBA" id="ARBA00023136"/>
    </source>
</evidence>
<comment type="caution">
    <text evidence="9">The sequence shown here is derived from an EMBL/GenBank/DDBJ whole genome shotgun (WGS) entry which is preliminary data.</text>
</comment>
<keyword evidence="4" id="KW-0309">Germination</keyword>
<dbReference type="PANTHER" id="PTHR34975:SF2">
    <property type="entry name" value="SPORE GERMINATION PROTEIN A2"/>
    <property type="match status" value="1"/>
</dbReference>
<feature type="transmembrane region" description="Helical" evidence="8">
    <location>
        <begin position="181"/>
        <end position="204"/>
    </location>
</feature>
<evidence type="ECO:0000256" key="5">
    <source>
        <dbReference type="ARBA" id="ARBA00022692"/>
    </source>
</evidence>
<dbReference type="NCBIfam" id="TIGR00912">
    <property type="entry name" value="2A0309"/>
    <property type="match status" value="1"/>
</dbReference>
<feature type="transmembrane region" description="Helical" evidence="8">
    <location>
        <begin position="336"/>
        <end position="354"/>
    </location>
</feature>
<feature type="transmembrane region" description="Helical" evidence="8">
    <location>
        <begin position="216"/>
        <end position="239"/>
    </location>
</feature>
<feature type="transmembrane region" description="Helical" evidence="8">
    <location>
        <begin position="269"/>
        <end position="291"/>
    </location>
</feature>
<keyword evidence="10" id="KW-1185">Reference proteome</keyword>
<organism evidence="9 10">
    <name type="scientific">Marinicrinis sediminis</name>
    <dbReference type="NCBI Taxonomy" id="1652465"/>
    <lineage>
        <taxon>Bacteria</taxon>
        <taxon>Bacillati</taxon>
        <taxon>Bacillota</taxon>
        <taxon>Bacilli</taxon>
        <taxon>Bacillales</taxon>
        <taxon>Paenibacillaceae</taxon>
    </lineage>
</organism>
<evidence type="ECO:0000256" key="1">
    <source>
        <dbReference type="ARBA" id="ARBA00004141"/>
    </source>
</evidence>
<feature type="transmembrane region" description="Helical" evidence="8">
    <location>
        <begin position="141"/>
        <end position="161"/>
    </location>
</feature>
<dbReference type="InterPro" id="IPR004761">
    <property type="entry name" value="Spore_GerAB"/>
</dbReference>
<comment type="subcellular location">
    <subcellularLocation>
        <location evidence="1">Membrane</location>
        <topology evidence="1">Multi-pass membrane protein</topology>
    </subcellularLocation>
</comment>
<gene>
    <name evidence="9" type="ORF">ACFSUC_07095</name>
</gene>
<dbReference type="Proteomes" id="UP001597497">
    <property type="component" value="Unassembled WGS sequence"/>
</dbReference>
<keyword evidence="3" id="KW-0813">Transport</keyword>
<name>A0ABW5R9S2_9BACL</name>
<comment type="similarity">
    <text evidence="2">Belongs to the amino acid-polyamine-organocation (APC) superfamily. Spore germination protein (SGP) (TC 2.A.3.9) family.</text>
</comment>
<feature type="transmembrane region" description="Helical" evidence="8">
    <location>
        <begin position="69"/>
        <end position="95"/>
    </location>
</feature>